<dbReference type="GO" id="GO:0016829">
    <property type="term" value="F:lyase activity"/>
    <property type="evidence" value="ECO:0007669"/>
    <property type="project" value="UniProtKB-KW"/>
</dbReference>
<dbReference type="PROSITE" id="PS00160">
    <property type="entry name" value="ALDOLASE_KDPG_KHG_2"/>
    <property type="match status" value="1"/>
</dbReference>
<evidence type="ECO:0000256" key="2">
    <source>
        <dbReference type="ARBA" id="ARBA00006906"/>
    </source>
</evidence>
<dbReference type="InterPro" id="IPR031338">
    <property type="entry name" value="KDPG/KHG_AS_2"/>
</dbReference>
<name>A0A5J4JGW6_9BACI</name>
<reference evidence="6 7" key="1">
    <citation type="submission" date="2019-09" db="EMBL/GenBank/DDBJ databases">
        <title>Draft genome sequence of Bacillus sp. JC-7.</title>
        <authorList>
            <person name="Tanaka N."/>
            <person name="Shiwa Y."/>
            <person name="Fujita N."/>
            <person name="Tanasupawat S."/>
        </authorList>
    </citation>
    <scope>NUCLEOTIDE SEQUENCE [LARGE SCALE GENOMIC DNA]</scope>
    <source>
        <strain evidence="6 7">JC-7</strain>
    </source>
</reference>
<keyword evidence="7" id="KW-1185">Reference proteome</keyword>
<keyword evidence="5" id="KW-0119">Carbohydrate metabolism</keyword>
<dbReference type="InterPro" id="IPR000887">
    <property type="entry name" value="Aldlse_KDPG_KHG"/>
</dbReference>
<evidence type="ECO:0000313" key="6">
    <source>
        <dbReference type="EMBL" id="GER69750.1"/>
    </source>
</evidence>
<evidence type="ECO:0000256" key="1">
    <source>
        <dbReference type="ARBA" id="ARBA00004761"/>
    </source>
</evidence>
<dbReference type="CDD" id="cd00452">
    <property type="entry name" value="KDPG_aldolase"/>
    <property type="match status" value="1"/>
</dbReference>
<dbReference type="NCBIfam" id="NF005119">
    <property type="entry name" value="PRK06552.1"/>
    <property type="match status" value="1"/>
</dbReference>
<proteinExistence type="inferred from homology"/>
<dbReference type="Pfam" id="PF01081">
    <property type="entry name" value="Aldolase"/>
    <property type="match status" value="1"/>
</dbReference>
<comment type="pathway">
    <text evidence="1">Carbohydrate acid metabolism.</text>
</comment>
<accession>A0A5J4JGW6</accession>
<comment type="similarity">
    <text evidence="2">Belongs to the KHG/KDPG aldolase family.</text>
</comment>
<comment type="subunit">
    <text evidence="3">Homotrimer.</text>
</comment>
<dbReference type="AlphaFoldDB" id="A0A5J4JGW6"/>
<comment type="caution">
    <text evidence="6">The sequence shown here is derived from an EMBL/GenBank/DDBJ whole genome shotgun (WGS) entry which is preliminary data.</text>
</comment>
<evidence type="ECO:0000313" key="7">
    <source>
        <dbReference type="Proteomes" id="UP000391919"/>
    </source>
</evidence>
<gene>
    <name evidence="6" type="ORF">BpJC7_10530</name>
</gene>
<keyword evidence="4" id="KW-0456">Lyase</keyword>
<dbReference type="EMBL" id="BKZQ01000010">
    <property type="protein sequence ID" value="GER69750.1"/>
    <property type="molecule type" value="Genomic_DNA"/>
</dbReference>
<dbReference type="PANTHER" id="PTHR30246">
    <property type="entry name" value="2-KETO-3-DEOXY-6-PHOSPHOGLUCONATE ALDOLASE"/>
    <property type="match status" value="1"/>
</dbReference>
<sequence>MKKIEILQALEKNGIVAVLRADSVEKALDIIDALIAGGIKSIELTFTVPNADVAIRKITKQYTDHQDVLIGAGTVLDAPTAQIALMSGAKFIVAPTFDADTAALCNLYQVPYIPGCMTVNEMKTAMQAGAEVIKLFPSNIVGPAFVKDVKAPLPQLEIMPSGGINLDNMCDWINAGCKILGVGGSLLKHAETNQFEKVTETAQAFMQKYKQLREAQQLRGQYV</sequence>
<protein>
    <submittedName>
        <fullName evidence="6">Bifunctional 2-keto-4-hydroxyglutarate aldolase/2-keto-3-deoxy-6-phosphogluconate aldolase</fullName>
    </submittedName>
</protein>
<dbReference type="PANTHER" id="PTHR30246:SF1">
    <property type="entry name" value="2-DEHYDRO-3-DEOXY-6-PHOSPHOGALACTONATE ALDOLASE-RELATED"/>
    <property type="match status" value="1"/>
</dbReference>
<organism evidence="6 7">
    <name type="scientific">Weizmannia acidilactici</name>
    <dbReference type="NCBI Taxonomy" id="2607726"/>
    <lineage>
        <taxon>Bacteria</taxon>
        <taxon>Bacillati</taxon>
        <taxon>Bacillota</taxon>
        <taxon>Bacilli</taxon>
        <taxon>Bacillales</taxon>
        <taxon>Bacillaceae</taxon>
        <taxon>Heyndrickxia</taxon>
    </lineage>
</organism>
<evidence type="ECO:0000256" key="4">
    <source>
        <dbReference type="ARBA" id="ARBA00023239"/>
    </source>
</evidence>
<dbReference type="InterPro" id="IPR013785">
    <property type="entry name" value="Aldolase_TIM"/>
</dbReference>
<dbReference type="RefSeq" id="WP_151705884.1">
    <property type="nucleotide sequence ID" value="NZ_BKZQ01000010.1"/>
</dbReference>
<dbReference type="NCBIfam" id="TIGR01182">
    <property type="entry name" value="eda"/>
    <property type="match status" value="1"/>
</dbReference>
<dbReference type="SUPFAM" id="SSF51569">
    <property type="entry name" value="Aldolase"/>
    <property type="match status" value="1"/>
</dbReference>
<dbReference type="Proteomes" id="UP000391919">
    <property type="component" value="Unassembled WGS sequence"/>
</dbReference>
<dbReference type="Gene3D" id="3.20.20.70">
    <property type="entry name" value="Aldolase class I"/>
    <property type="match status" value="1"/>
</dbReference>
<evidence type="ECO:0000256" key="5">
    <source>
        <dbReference type="ARBA" id="ARBA00023277"/>
    </source>
</evidence>
<evidence type="ECO:0000256" key="3">
    <source>
        <dbReference type="ARBA" id="ARBA00011233"/>
    </source>
</evidence>